<gene>
    <name evidence="2" type="primary">tag</name>
    <name evidence="2" type="ORF">NCTC13645_00112</name>
</gene>
<sequence>MVVRCDWGSDPVNQTYHDEEWGWPQCEKRSLFEALTLELMQAGLSWKTIMKKRDNFKLAFSNWDYTQVAQYDQARVDELVQDASIIRHRQKIEAVINNAQRFVAMDAAPVDFSAYIWQFVDGTPIVNHWQQADEVPAITPLAIKISRDLKKRGFKFVGPTTTYAFLQAIGMVNDHIESCDFKYK</sequence>
<dbReference type="GO" id="GO:0046872">
    <property type="term" value="F:metal ion binding"/>
    <property type="evidence" value="ECO:0007669"/>
    <property type="project" value="UniProtKB-KW"/>
</dbReference>
<dbReference type="Pfam" id="PF03352">
    <property type="entry name" value="Adenine_glyco"/>
    <property type="match status" value="1"/>
</dbReference>
<keyword evidence="2" id="KW-0326">Glycosidase</keyword>
<proteinExistence type="predicted"/>
<dbReference type="OrthoDB" id="9807664at2"/>
<feature type="binding site" evidence="1">
    <location>
        <position position="17"/>
    </location>
    <ligand>
        <name>Zn(2+)</name>
        <dbReference type="ChEBI" id="CHEBI:29105"/>
    </ligand>
</feature>
<feature type="binding site" evidence="1">
    <location>
        <position position="175"/>
    </location>
    <ligand>
        <name>Zn(2+)</name>
        <dbReference type="ChEBI" id="CHEBI:29105"/>
    </ligand>
</feature>
<dbReference type="GO" id="GO:0006284">
    <property type="term" value="P:base-excision repair"/>
    <property type="evidence" value="ECO:0007669"/>
    <property type="project" value="InterPro"/>
</dbReference>
<dbReference type="GO" id="GO:0008725">
    <property type="term" value="F:DNA-3-methyladenine glycosylase activity"/>
    <property type="evidence" value="ECO:0007669"/>
    <property type="project" value="UniProtKB-EC"/>
</dbReference>
<evidence type="ECO:0000256" key="1">
    <source>
        <dbReference type="PIRSR" id="PIRSR605019-1"/>
    </source>
</evidence>
<feature type="binding site" evidence="1">
    <location>
        <position position="179"/>
    </location>
    <ligand>
        <name>Zn(2+)</name>
        <dbReference type="ChEBI" id="CHEBI:29105"/>
    </ligand>
</feature>
<organism evidence="2 3">
    <name type="scientific">Weissella viridescens</name>
    <name type="common">Lactobacillus viridescens</name>
    <dbReference type="NCBI Taxonomy" id="1629"/>
    <lineage>
        <taxon>Bacteria</taxon>
        <taxon>Bacillati</taxon>
        <taxon>Bacillota</taxon>
        <taxon>Bacilli</taxon>
        <taxon>Lactobacillales</taxon>
        <taxon>Lactobacillaceae</taxon>
        <taxon>Weissella</taxon>
    </lineage>
</organism>
<keyword evidence="2" id="KW-0378">Hydrolase</keyword>
<accession>A0A380NW66</accession>
<dbReference type="EC" id="3.2.2.20" evidence="2"/>
<feature type="binding site" evidence="1">
    <location>
        <position position="5"/>
    </location>
    <ligand>
        <name>Zn(2+)</name>
        <dbReference type="ChEBI" id="CHEBI:29105"/>
    </ligand>
</feature>
<dbReference type="PANTHER" id="PTHR30037">
    <property type="entry name" value="DNA-3-METHYLADENINE GLYCOSYLASE 1"/>
    <property type="match status" value="1"/>
</dbReference>
<name>A0A380NW66_WEIVI</name>
<dbReference type="SUPFAM" id="SSF48150">
    <property type="entry name" value="DNA-glycosylase"/>
    <property type="match status" value="1"/>
</dbReference>
<dbReference type="InterPro" id="IPR011257">
    <property type="entry name" value="DNA_glycosylase"/>
</dbReference>
<dbReference type="Proteomes" id="UP000254621">
    <property type="component" value="Unassembled WGS sequence"/>
</dbReference>
<evidence type="ECO:0000313" key="2">
    <source>
        <dbReference type="EMBL" id="SUP52239.1"/>
    </source>
</evidence>
<keyword evidence="1" id="KW-0479">Metal-binding</keyword>
<dbReference type="InterPro" id="IPR005019">
    <property type="entry name" value="Adenine_glyco"/>
</dbReference>
<reference evidence="2 3" key="1">
    <citation type="submission" date="2018-06" db="EMBL/GenBank/DDBJ databases">
        <authorList>
            <consortium name="Pathogen Informatics"/>
            <person name="Doyle S."/>
        </authorList>
    </citation>
    <scope>NUCLEOTIDE SEQUENCE [LARGE SCALE GENOMIC DNA]</scope>
    <source>
        <strain evidence="2 3">NCTC13645</strain>
    </source>
</reference>
<dbReference type="PANTHER" id="PTHR30037:SF4">
    <property type="entry name" value="DNA-3-METHYLADENINE GLYCOSYLASE I"/>
    <property type="match status" value="1"/>
</dbReference>
<dbReference type="AlphaFoldDB" id="A0A380NW66"/>
<dbReference type="STRING" id="1629.IV50_GL001423"/>
<dbReference type="Gene3D" id="1.10.340.30">
    <property type="entry name" value="Hypothetical protein, domain 2"/>
    <property type="match status" value="1"/>
</dbReference>
<dbReference type="InterPro" id="IPR052891">
    <property type="entry name" value="DNA-3mA_glycosylase"/>
</dbReference>
<dbReference type="RefSeq" id="WP_084736799.1">
    <property type="nucleotide sequence ID" value="NZ_BJLU01000008.1"/>
</dbReference>
<dbReference type="EMBL" id="UHIV01000001">
    <property type="protein sequence ID" value="SUP52239.1"/>
    <property type="molecule type" value="Genomic_DNA"/>
</dbReference>
<protein>
    <submittedName>
        <fullName evidence="2">DNA-3-methyladenine glycosylase 1</fullName>
        <ecNumber evidence="2">3.2.2.20</ecNumber>
    </submittedName>
</protein>
<keyword evidence="1" id="KW-0862">Zinc</keyword>
<evidence type="ECO:0000313" key="3">
    <source>
        <dbReference type="Proteomes" id="UP000254621"/>
    </source>
</evidence>